<name>A0A553JQ22_SHEHA</name>
<dbReference type="InterPro" id="IPR009267">
    <property type="entry name" value="NTP_transf_6"/>
</dbReference>
<organism evidence="1 2">
    <name type="scientific">Shewanella hanedai</name>
    <name type="common">Alteromonas hanedai</name>
    <dbReference type="NCBI Taxonomy" id="25"/>
    <lineage>
        <taxon>Bacteria</taxon>
        <taxon>Pseudomonadati</taxon>
        <taxon>Pseudomonadota</taxon>
        <taxon>Gammaproteobacteria</taxon>
        <taxon>Alteromonadales</taxon>
        <taxon>Shewanellaceae</taxon>
        <taxon>Shewanella</taxon>
    </lineage>
</organism>
<dbReference type="Proteomes" id="UP000318126">
    <property type="component" value="Unassembled WGS sequence"/>
</dbReference>
<dbReference type="PANTHER" id="PTHR39166">
    <property type="entry name" value="BLL1166 PROTEIN"/>
    <property type="match status" value="1"/>
</dbReference>
<keyword evidence="1" id="KW-0808">Transferase</keyword>
<accession>A0A553JQ22</accession>
<protein>
    <submittedName>
        <fullName evidence="1">Nucleotidyltransferase family protein</fullName>
    </submittedName>
</protein>
<evidence type="ECO:0000313" key="1">
    <source>
        <dbReference type="EMBL" id="TRY14528.1"/>
    </source>
</evidence>
<comment type="caution">
    <text evidence="1">The sequence shown here is derived from an EMBL/GenBank/DDBJ whole genome shotgun (WGS) entry which is preliminary data.</text>
</comment>
<proteinExistence type="predicted"/>
<dbReference type="EMBL" id="VKGK01000010">
    <property type="protein sequence ID" value="TRY14528.1"/>
    <property type="molecule type" value="Genomic_DNA"/>
</dbReference>
<reference evidence="2" key="1">
    <citation type="submission" date="2019-07" db="EMBL/GenBank/DDBJ databases">
        <title>Shewanella sp. YLB-08 draft genomic sequence.</title>
        <authorList>
            <person name="Yu L."/>
        </authorList>
    </citation>
    <scope>NUCLEOTIDE SEQUENCE [LARGE SCALE GENOMIC DNA]</scope>
    <source>
        <strain evidence="2">JCM 20706</strain>
    </source>
</reference>
<sequence>MSNEERLKGWIRQDPVRMRALQLVQTLNLPQGFIAAGFVRNLVWDKLHGIELNRPLADIDVIYFNPNDISETADQAYELELRELAPELPWSVKNQARMHIRNGDAPYLSSLDAMGYWPEQETAVAVSIDPLIDSTDNFSTININCHAVFGIEKLFNLTLSPNRNRSLALFEKRLKEKGWLDRYAKLTVQR</sequence>
<evidence type="ECO:0000313" key="2">
    <source>
        <dbReference type="Proteomes" id="UP000318126"/>
    </source>
</evidence>
<keyword evidence="2" id="KW-1185">Reference proteome</keyword>
<dbReference type="Pfam" id="PF06042">
    <property type="entry name" value="NTP_transf_6"/>
    <property type="match status" value="1"/>
</dbReference>
<dbReference type="PANTHER" id="PTHR39166:SF1">
    <property type="entry name" value="BLL1166 PROTEIN"/>
    <property type="match status" value="1"/>
</dbReference>
<dbReference type="AlphaFoldDB" id="A0A553JQ22"/>
<dbReference type="OrthoDB" id="9805247at2"/>
<dbReference type="GO" id="GO:0016740">
    <property type="term" value="F:transferase activity"/>
    <property type="evidence" value="ECO:0007669"/>
    <property type="project" value="UniProtKB-KW"/>
</dbReference>
<gene>
    <name evidence="1" type="ORF">FN961_10475</name>
</gene>